<name>S8BIL2_DACHA</name>
<gene>
    <name evidence="2" type="ORF">H072_11601</name>
</gene>
<keyword evidence="3" id="KW-1185">Reference proteome</keyword>
<reference evidence="3" key="2">
    <citation type="submission" date="2013-04" db="EMBL/GenBank/DDBJ databases">
        <title>Genomic mechanisms accounting for the adaptation to parasitism in nematode-trapping fungi.</title>
        <authorList>
            <person name="Ahren D.G."/>
        </authorList>
    </citation>
    <scope>NUCLEOTIDE SEQUENCE [LARGE SCALE GENOMIC DNA]</scope>
    <source>
        <strain evidence="3">CBS 200.50</strain>
    </source>
</reference>
<feature type="compositionally biased region" description="Polar residues" evidence="1">
    <location>
        <begin position="95"/>
        <end position="112"/>
    </location>
</feature>
<feature type="region of interest" description="Disordered" evidence="1">
    <location>
        <begin position="342"/>
        <end position="363"/>
    </location>
</feature>
<comment type="caution">
    <text evidence="2">The sequence shown here is derived from an EMBL/GenBank/DDBJ whole genome shotgun (WGS) entry which is preliminary data.</text>
</comment>
<dbReference type="AlphaFoldDB" id="S8BIL2"/>
<dbReference type="EMBL" id="AQGS01001233">
    <property type="protein sequence ID" value="EPS35097.1"/>
    <property type="molecule type" value="Genomic_DNA"/>
</dbReference>
<accession>S8BIL2</accession>
<sequence>MPKTPNPSGSIPSSSRGSKGPPISDPYLVPSLAIAGNNPKPAQPGSKGPKSNRSRKCGAPAAPHCSSSGSVPQTQLPTHPPRYPFHILESSSSSQGESNAYTGLSRTSNPQPQIYPPPGFDASRNYQNGIYSSQTSPVHFAIPDAAASVSFFTPAVSIPIPFVEFIRIFYLSTFEEQGRLVFDPKVQKYNPAEQIVIFEAFLSSLRRQYGLERARTQIYEPSGCTPPIGCGASVDIAGGGGPEVAALGDDDELSRDTHKGGSDILFVCDVCNKPFRNLKALNDGKRPARYICTFPGCKRGHKWPMLRKDNAKNHVETVHKISSSDVTKFLDLIIDTDAGAEGEIKSTTENPSGKQRKPDTVSCDAPDKILQAEETSLGEHRRTNTYKNSGWYESPNGVFSEFLQGHEYQNSSDQQSTLDNRSSASIKDSSTPSLCPTDSTLGRIDPCDHSAFEVLIEPWMSQIYPVSKSSETTPPIPQVSPILASSNLRQQHIQDPHPHIELTYGGHSPVRHQSHTLMVSPRPVVESRTSRWRRLGPPITGHRATSLTTATDLKPFKSDDGLNDAFDKQLQI</sequence>
<reference evidence="2 3" key="1">
    <citation type="journal article" date="2013" name="PLoS Genet.">
        <title>Genomic mechanisms accounting for the adaptation to parasitism in nematode-trapping fungi.</title>
        <authorList>
            <person name="Meerupati T."/>
            <person name="Andersson K.M."/>
            <person name="Friman E."/>
            <person name="Kumar D."/>
            <person name="Tunlid A."/>
            <person name="Ahren D."/>
        </authorList>
    </citation>
    <scope>NUCLEOTIDE SEQUENCE [LARGE SCALE GENOMIC DNA]</scope>
    <source>
        <strain evidence="2 3">CBS 200.50</strain>
    </source>
</reference>
<evidence type="ECO:0000313" key="3">
    <source>
        <dbReference type="Proteomes" id="UP000015100"/>
    </source>
</evidence>
<evidence type="ECO:0000256" key="1">
    <source>
        <dbReference type="SAM" id="MobiDB-lite"/>
    </source>
</evidence>
<organism evidence="2 3">
    <name type="scientific">Dactylellina haptotyla (strain CBS 200.50)</name>
    <name type="common">Nematode-trapping fungus</name>
    <name type="synonym">Monacrosporium haptotylum</name>
    <dbReference type="NCBI Taxonomy" id="1284197"/>
    <lineage>
        <taxon>Eukaryota</taxon>
        <taxon>Fungi</taxon>
        <taxon>Dikarya</taxon>
        <taxon>Ascomycota</taxon>
        <taxon>Pezizomycotina</taxon>
        <taxon>Orbiliomycetes</taxon>
        <taxon>Orbiliales</taxon>
        <taxon>Orbiliaceae</taxon>
        <taxon>Dactylellina</taxon>
    </lineage>
</organism>
<proteinExistence type="predicted"/>
<evidence type="ECO:0000313" key="2">
    <source>
        <dbReference type="EMBL" id="EPS35097.1"/>
    </source>
</evidence>
<feature type="compositionally biased region" description="Low complexity" evidence="1">
    <location>
        <begin position="1"/>
        <end position="22"/>
    </location>
</feature>
<dbReference type="HOGENOM" id="CLU_476492_0_0_1"/>
<feature type="region of interest" description="Disordered" evidence="1">
    <location>
        <begin position="408"/>
        <end position="439"/>
    </location>
</feature>
<feature type="compositionally biased region" description="Polar residues" evidence="1">
    <location>
        <begin position="65"/>
        <end position="77"/>
    </location>
</feature>
<protein>
    <submittedName>
        <fullName evidence="2">Uncharacterized protein</fullName>
    </submittedName>
</protein>
<feature type="region of interest" description="Disordered" evidence="1">
    <location>
        <begin position="1"/>
        <end position="120"/>
    </location>
</feature>
<dbReference type="Proteomes" id="UP000015100">
    <property type="component" value="Unassembled WGS sequence"/>
</dbReference>